<dbReference type="AlphaFoldDB" id="D3AXJ8"/>
<dbReference type="InterPro" id="IPR001680">
    <property type="entry name" value="WD40_rpt"/>
</dbReference>
<comment type="subcellular location">
    <subcellularLocation>
        <location evidence="1">Nucleus</location>
    </subcellularLocation>
</comment>
<dbReference type="PANTHER" id="PTHR22652:SF0">
    <property type="entry name" value="NUCLEOPORIN NUP43"/>
    <property type="match status" value="1"/>
</dbReference>
<name>D3AXJ8_HETP5</name>
<evidence type="ECO:0000256" key="6">
    <source>
        <dbReference type="SAM" id="MobiDB-lite"/>
    </source>
</evidence>
<reference evidence="7 8" key="1">
    <citation type="journal article" date="2011" name="Genome Res.">
        <title>Phylogeny-wide analysis of social amoeba genomes highlights ancient origins for complex intercellular communication.</title>
        <authorList>
            <person name="Heidel A.J."/>
            <person name="Lawal H.M."/>
            <person name="Felder M."/>
            <person name="Schilde C."/>
            <person name="Helps N.R."/>
            <person name="Tunggal B."/>
            <person name="Rivero F."/>
            <person name="John U."/>
            <person name="Schleicher M."/>
            <person name="Eichinger L."/>
            <person name="Platzer M."/>
            <person name="Noegel A.A."/>
            <person name="Schaap P."/>
            <person name="Gloeckner G."/>
        </authorList>
    </citation>
    <scope>NUCLEOTIDE SEQUENCE [LARGE SCALE GENOMIC DNA]</scope>
    <source>
        <strain evidence="8">ATCC 26659 / Pp 5 / PN500</strain>
    </source>
</reference>
<feature type="region of interest" description="Disordered" evidence="6">
    <location>
        <begin position="111"/>
        <end position="133"/>
    </location>
</feature>
<dbReference type="PANTHER" id="PTHR22652">
    <property type="entry name" value="NUCLEOPORIN NUP43"/>
    <property type="match status" value="1"/>
</dbReference>
<keyword evidence="3" id="KW-0677">Repeat</keyword>
<dbReference type="OMA" id="HDGDVMD"/>
<feature type="repeat" description="WD" evidence="5">
    <location>
        <begin position="277"/>
        <end position="319"/>
    </location>
</feature>
<keyword evidence="8" id="KW-1185">Reference proteome</keyword>
<dbReference type="GeneID" id="31356360"/>
<dbReference type="Gene3D" id="2.130.10.10">
    <property type="entry name" value="YVTN repeat-like/Quinoprotein amine dehydrogenase"/>
    <property type="match status" value="1"/>
</dbReference>
<protein>
    <submittedName>
        <fullName evidence="7">WD40 repeat-containing protein</fullName>
    </submittedName>
</protein>
<dbReference type="InterPro" id="IPR015943">
    <property type="entry name" value="WD40/YVTN_repeat-like_dom_sf"/>
</dbReference>
<evidence type="ECO:0000313" key="8">
    <source>
        <dbReference type="Proteomes" id="UP000001396"/>
    </source>
</evidence>
<dbReference type="SUPFAM" id="SSF50978">
    <property type="entry name" value="WD40 repeat-like"/>
    <property type="match status" value="1"/>
</dbReference>
<comment type="caution">
    <text evidence="7">The sequence shown here is derived from an EMBL/GenBank/DDBJ whole genome shotgun (WGS) entry which is preliminary data.</text>
</comment>
<evidence type="ECO:0000256" key="3">
    <source>
        <dbReference type="ARBA" id="ARBA00022737"/>
    </source>
</evidence>
<dbReference type="PROSITE" id="PS50082">
    <property type="entry name" value="WD_REPEATS_2"/>
    <property type="match status" value="1"/>
</dbReference>
<keyword evidence="2 5" id="KW-0853">WD repeat</keyword>
<keyword evidence="4" id="KW-0539">Nucleus</keyword>
<dbReference type="FunCoup" id="D3AXJ8">
    <property type="interactions" value="38"/>
</dbReference>
<dbReference type="Pfam" id="PF00400">
    <property type="entry name" value="WD40"/>
    <property type="match status" value="1"/>
</dbReference>
<evidence type="ECO:0000256" key="2">
    <source>
        <dbReference type="ARBA" id="ARBA00022574"/>
    </source>
</evidence>
<dbReference type="SMART" id="SM00320">
    <property type="entry name" value="WD40"/>
    <property type="match status" value="4"/>
</dbReference>
<dbReference type="InterPro" id="IPR036322">
    <property type="entry name" value="WD40_repeat_dom_sf"/>
</dbReference>
<gene>
    <name evidence="7" type="primary">nup43</name>
    <name evidence="7" type="ORF">PPL_00829</name>
</gene>
<accession>D3AXJ8</accession>
<dbReference type="RefSeq" id="XP_020438372.1">
    <property type="nucleotide sequence ID" value="XM_020571849.1"/>
</dbReference>
<organism evidence="7 8">
    <name type="scientific">Heterostelium pallidum (strain ATCC 26659 / Pp 5 / PN500)</name>
    <name type="common">Cellular slime mold</name>
    <name type="synonym">Polysphondylium pallidum</name>
    <dbReference type="NCBI Taxonomy" id="670386"/>
    <lineage>
        <taxon>Eukaryota</taxon>
        <taxon>Amoebozoa</taxon>
        <taxon>Evosea</taxon>
        <taxon>Eumycetozoa</taxon>
        <taxon>Dictyostelia</taxon>
        <taxon>Acytosteliales</taxon>
        <taxon>Acytosteliaceae</taxon>
        <taxon>Heterostelium</taxon>
    </lineage>
</organism>
<dbReference type="STRING" id="670386.D3AXJ8"/>
<evidence type="ECO:0000313" key="7">
    <source>
        <dbReference type="EMBL" id="EFA86267.1"/>
    </source>
</evidence>
<dbReference type="InParanoid" id="D3AXJ8"/>
<proteinExistence type="predicted"/>
<dbReference type="EMBL" id="ADBJ01000003">
    <property type="protein sequence ID" value="EFA86267.1"/>
    <property type="molecule type" value="Genomic_DNA"/>
</dbReference>
<dbReference type="GO" id="GO:0031080">
    <property type="term" value="C:nuclear pore outer ring"/>
    <property type="evidence" value="ECO:0007669"/>
    <property type="project" value="TreeGrafter"/>
</dbReference>
<evidence type="ECO:0000256" key="4">
    <source>
        <dbReference type="ARBA" id="ARBA00023242"/>
    </source>
</evidence>
<dbReference type="Proteomes" id="UP000001396">
    <property type="component" value="Unassembled WGS sequence"/>
</dbReference>
<sequence length="369" mass="41272">MDTSITTNQCRLHYISQRVSRLKCLNKSYHNDFVLFATGSNQSNNRISLWGVDIKGQTDEPLEISYFPNGGGGVISDLRFVEMRSQPAIVASDSKGSLTVIKPNSIPKKYTEVQHRGRHSQQNNTSLDMPEEPSCKLEKVKRWENLHKGGITAIDTTYDNEHIVTVGNDGVLNVLSIDSPIPIYTNKKIDGLSVHTVRYMTNNEIITSGVNSVLKFWDIRSSTHQPIKTIRQVQQTQTSPTHSIAVHHDQTHIIATGNADGYVSLFDFRNSFAIDQNQNHKSHVWEVEFSKSKSNQLFSCSQDGSVYLYDYNRDNNMTSTNIFDLYDKAVTPVVASGLTASSIDSFDISAHHLFCVGSSQSLVIKSLIN</sequence>
<evidence type="ECO:0000256" key="5">
    <source>
        <dbReference type="PROSITE-ProRule" id="PRU00221"/>
    </source>
</evidence>
<evidence type="ECO:0000256" key="1">
    <source>
        <dbReference type="ARBA" id="ARBA00004123"/>
    </source>
</evidence>